<keyword evidence="7" id="KW-0256">Endoplasmic reticulum</keyword>
<dbReference type="AlphaFoldDB" id="A0A1D1VRX7"/>
<name>A0A1D1VRX7_RAMVA</name>
<evidence type="ECO:0000256" key="3">
    <source>
        <dbReference type="ARBA" id="ARBA00012614"/>
    </source>
</evidence>
<keyword evidence="5" id="KW-0328">Glycosyltransferase</keyword>
<evidence type="ECO:0000256" key="5">
    <source>
        <dbReference type="ARBA" id="ARBA00022676"/>
    </source>
</evidence>
<protein>
    <recommendedName>
        <fullName evidence="4">UDP-N-acetylglucosamine transferase subunit ALG13</fullName>
        <ecNumber evidence="3">2.4.1.141</ecNumber>
    </recommendedName>
</protein>
<keyword evidence="10" id="KW-1185">Reference proteome</keyword>
<dbReference type="GO" id="GO:0005783">
    <property type="term" value="C:endoplasmic reticulum"/>
    <property type="evidence" value="ECO:0007669"/>
    <property type="project" value="UniProtKB-SubCell"/>
</dbReference>
<dbReference type="InterPro" id="IPR039042">
    <property type="entry name" value="Alg13-like"/>
</dbReference>
<evidence type="ECO:0000256" key="4">
    <source>
        <dbReference type="ARBA" id="ARBA00017468"/>
    </source>
</evidence>
<evidence type="ECO:0000256" key="6">
    <source>
        <dbReference type="ARBA" id="ARBA00022679"/>
    </source>
</evidence>
<reference evidence="9 10" key="1">
    <citation type="journal article" date="2016" name="Nat. Commun.">
        <title>Extremotolerant tardigrade genome and improved radiotolerance of human cultured cells by tardigrade-unique protein.</title>
        <authorList>
            <person name="Hashimoto T."/>
            <person name="Horikawa D.D."/>
            <person name="Saito Y."/>
            <person name="Kuwahara H."/>
            <person name="Kozuka-Hata H."/>
            <person name="Shin-I T."/>
            <person name="Minakuchi Y."/>
            <person name="Ohishi K."/>
            <person name="Motoyama A."/>
            <person name="Aizu T."/>
            <person name="Enomoto A."/>
            <person name="Kondo K."/>
            <person name="Tanaka S."/>
            <person name="Hara Y."/>
            <person name="Koshikawa S."/>
            <person name="Sagara H."/>
            <person name="Miura T."/>
            <person name="Yokobori S."/>
            <person name="Miyagawa K."/>
            <person name="Suzuki Y."/>
            <person name="Kubo T."/>
            <person name="Oyama M."/>
            <person name="Kohara Y."/>
            <person name="Fujiyama A."/>
            <person name="Arakawa K."/>
            <person name="Katayama T."/>
            <person name="Toyoda A."/>
            <person name="Kunieda T."/>
        </authorList>
    </citation>
    <scope>NUCLEOTIDE SEQUENCE [LARGE SCALE GENOMIC DNA]</scope>
    <source>
        <strain evidence="9 10">YOKOZUNA-1</strain>
    </source>
</reference>
<dbReference type="PANTHER" id="PTHR12867:SF6">
    <property type="entry name" value="N-ACETYLGLUCOSAMINYLDIPHOSPHODOLICHOL N-ACETYLGLUCOSAMINYLTRANSFERASE"/>
    <property type="match status" value="1"/>
</dbReference>
<feature type="domain" description="Glycosyl transferase family 28 C-terminal" evidence="8">
    <location>
        <begin position="9"/>
        <end position="125"/>
    </location>
</feature>
<comment type="subcellular location">
    <subcellularLocation>
        <location evidence="1">Endoplasmic reticulum</location>
    </subcellularLocation>
</comment>
<evidence type="ECO:0000256" key="2">
    <source>
        <dbReference type="ARBA" id="ARBA00006962"/>
    </source>
</evidence>
<dbReference type="Pfam" id="PF04101">
    <property type="entry name" value="Glyco_tran_28_C"/>
    <property type="match status" value="1"/>
</dbReference>
<dbReference type="SUPFAM" id="SSF53756">
    <property type="entry name" value="UDP-Glycosyltransferase/glycogen phosphorylase"/>
    <property type="match status" value="1"/>
</dbReference>
<dbReference type="Gene3D" id="3.40.50.2000">
    <property type="entry name" value="Glycogen Phosphorylase B"/>
    <property type="match status" value="1"/>
</dbReference>
<dbReference type="PANTHER" id="PTHR12867">
    <property type="entry name" value="GLYCOSYL TRANSFERASE-RELATED"/>
    <property type="match status" value="1"/>
</dbReference>
<dbReference type="Proteomes" id="UP000186922">
    <property type="component" value="Unassembled WGS sequence"/>
</dbReference>
<gene>
    <name evidence="9" type="primary">RvY_13445-1</name>
    <name evidence="9" type="synonym">RvY_13445.1</name>
    <name evidence="9" type="ORF">RvY_13445</name>
</gene>
<sequence>MAPENQKTAFATVGTTSFDALVDQLISKDFLQTLHEQDYQRLVIQYGRGITEPQSRIVHGVEVRAYRYKPSIREDLENADLVIGHAGAGSVLETLTLNKRLLVVVNETLMDNHQAELAEEFASQGFLHWTTVSKLPTVFPALDWRNIKKYQPGKPELFAQYIDDFFGI</sequence>
<evidence type="ECO:0000259" key="8">
    <source>
        <dbReference type="Pfam" id="PF04101"/>
    </source>
</evidence>
<dbReference type="OrthoDB" id="20273at2759"/>
<proteinExistence type="inferred from homology"/>
<organism evidence="9 10">
    <name type="scientific">Ramazzottius varieornatus</name>
    <name type="common">Water bear</name>
    <name type="synonym">Tardigrade</name>
    <dbReference type="NCBI Taxonomy" id="947166"/>
    <lineage>
        <taxon>Eukaryota</taxon>
        <taxon>Metazoa</taxon>
        <taxon>Ecdysozoa</taxon>
        <taxon>Tardigrada</taxon>
        <taxon>Eutardigrada</taxon>
        <taxon>Parachela</taxon>
        <taxon>Hypsibioidea</taxon>
        <taxon>Ramazzottiidae</taxon>
        <taxon>Ramazzottius</taxon>
    </lineage>
</organism>
<dbReference type="EC" id="2.4.1.141" evidence="3"/>
<dbReference type="GO" id="GO:0006488">
    <property type="term" value="P:dolichol-linked oligosaccharide biosynthetic process"/>
    <property type="evidence" value="ECO:0007669"/>
    <property type="project" value="InterPro"/>
</dbReference>
<dbReference type="InterPro" id="IPR007235">
    <property type="entry name" value="Glyco_trans_28_C"/>
</dbReference>
<evidence type="ECO:0000256" key="7">
    <source>
        <dbReference type="ARBA" id="ARBA00022824"/>
    </source>
</evidence>
<dbReference type="GO" id="GO:0004577">
    <property type="term" value="F:N-acetylglucosaminyldiphosphodolichol N-acetylglucosaminyltransferase activity"/>
    <property type="evidence" value="ECO:0007669"/>
    <property type="project" value="UniProtKB-EC"/>
</dbReference>
<keyword evidence="6" id="KW-0808">Transferase</keyword>
<evidence type="ECO:0000313" key="9">
    <source>
        <dbReference type="EMBL" id="GAV02943.1"/>
    </source>
</evidence>
<dbReference type="EMBL" id="BDGG01000009">
    <property type="protein sequence ID" value="GAV02943.1"/>
    <property type="molecule type" value="Genomic_DNA"/>
</dbReference>
<comment type="similarity">
    <text evidence="2">Belongs to the glycosyltransferase 28 family.</text>
</comment>
<comment type="caution">
    <text evidence="9">The sequence shown here is derived from an EMBL/GenBank/DDBJ whole genome shotgun (WGS) entry which is preliminary data.</text>
</comment>
<accession>A0A1D1VRX7</accession>
<dbReference type="STRING" id="947166.A0A1D1VRX7"/>
<evidence type="ECO:0000256" key="1">
    <source>
        <dbReference type="ARBA" id="ARBA00004240"/>
    </source>
</evidence>
<evidence type="ECO:0000313" key="10">
    <source>
        <dbReference type="Proteomes" id="UP000186922"/>
    </source>
</evidence>